<dbReference type="PROSITE" id="PS50102">
    <property type="entry name" value="RRM"/>
    <property type="match status" value="2"/>
</dbReference>
<evidence type="ECO:0000256" key="4">
    <source>
        <dbReference type="ARBA" id="ARBA00022884"/>
    </source>
</evidence>
<organism evidence="9 10">
    <name type="scientific">Capsaspora owczarzaki (strain ATCC 30864)</name>
    <dbReference type="NCBI Taxonomy" id="595528"/>
    <lineage>
        <taxon>Eukaryota</taxon>
        <taxon>Filasterea</taxon>
        <taxon>Capsaspora</taxon>
    </lineage>
</organism>
<dbReference type="OrthoDB" id="10258585at2759"/>
<dbReference type="InterPro" id="IPR012677">
    <property type="entry name" value="Nucleotide-bd_a/b_plait_sf"/>
</dbReference>
<feature type="compositionally biased region" description="Low complexity" evidence="7">
    <location>
        <begin position="206"/>
        <end position="226"/>
    </location>
</feature>
<feature type="region of interest" description="Disordered" evidence="7">
    <location>
        <begin position="141"/>
        <end position="236"/>
    </location>
</feature>
<name>A0A0D2WQS6_CAPO3</name>
<sequence length="570" mass="61986">MSGSDQDQDQWHQHQPHQRTGLPFAPAPLRRPGLVGGVATQSASSPSSSADARRFANDAAGDDDEASRAAYEAMLLVAQIESGGSHAAMAPVNKPAENPAYLDPTDGTIYEWDGRAKAWFPRLDEAFIYSYQLSYGGNENAAAAAPSTTTEASTTRRTRADLESGGQQVATGNSAPNGSEMDAEAAHREYKRMRMEQHDDEDELVKPPAAAGPGRPGKGAPKAAAASKSQEGDAPAFKNSNVYVTGLPYDVDAEEFAEYMSQCGIIRFDMNTNELKVKVYTDANGVPKGDALCSYNRAESVQLALDFLDGSLFRGKHPIHVEAAKFSHKESSKEASKGGSASKGAKAAVAGAKGGAKEAGTSVQSDQAPPPQHHGPVINNAKQLKQVKARRQKVMQKLYGWDEFVPMENKRGASTVIISNVFSPEEFDDNPNELNELKEDMESECGKCGVVRKVTIFDRNPLGVVSVKFDLPEDAGKCVELMNGRWFGGRRLEAAKWDGRTSYKVEETDAQREARLQKWESWLLAQRASTEEREKLIRQDAARREAAARHADDDDDDDDDEESDDNGDDQ</sequence>
<feature type="compositionally biased region" description="Basic and acidic residues" evidence="7">
    <location>
        <begin position="529"/>
        <end position="552"/>
    </location>
</feature>
<evidence type="ECO:0000256" key="2">
    <source>
        <dbReference type="ARBA" id="ARBA00022664"/>
    </source>
</evidence>
<dbReference type="AlphaFoldDB" id="A0A0D2WQS6"/>
<feature type="compositionally biased region" description="Low complexity" evidence="7">
    <location>
        <begin position="141"/>
        <end position="155"/>
    </location>
</feature>
<dbReference type="GO" id="GO:0003723">
    <property type="term" value="F:RNA binding"/>
    <property type="evidence" value="ECO:0007669"/>
    <property type="project" value="UniProtKB-UniRule"/>
</dbReference>
<dbReference type="FunCoup" id="A0A0D2WQS6">
    <property type="interactions" value="83"/>
</dbReference>
<dbReference type="Pfam" id="PF00076">
    <property type="entry name" value="RRM_1"/>
    <property type="match status" value="2"/>
</dbReference>
<reference evidence="10" key="1">
    <citation type="submission" date="2011-02" db="EMBL/GenBank/DDBJ databases">
        <title>The Genome Sequence of Capsaspora owczarzaki ATCC 30864.</title>
        <authorList>
            <person name="Russ C."/>
            <person name="Cuomo C."/>
            <person name="Burger G."/>
            <person name="Gray M.W."/>
            <person name="Holland P.W.H."/>
            <person name="King N."/>
            <person name="Lang F.B.F."/>
            <person name="Roger A.J."/>
            <person name="Ruiz-Trillo I."/>
            <person name="Young S.K."/>
            <person name="Zeng Q."/>
            <person name="Gargeya S."/>
            <person name="Alvarado L."/>
            <person name="Berlin A."/>
            <person name="Chapman S.B."/>
            <person name="Chen Z."/>
            <person name="Freedman E."/>
            <person name="Gellesch M."/>
            <person name="Goldberg J."/>
            <person name="Griggs A."/>
            <person name="Gujja S."/>
            <person name="Heilman E."/>
            <person name="Heiman D."/>
            <person name="Howarth C."/>
            <person name="Mehta T."/>
            <person name="Neiman D."/>
            <person name="Pearson M."/>
            <person name="Roberts A."/>
            <person name="Saif S."/>
            <person name="Shea T."/>
            <person name="Shenoy N."/>
            <person name="Sisk P."/>
            <person name="Stolte C."/>
            <person name="Sykes S."/>
            <person name="White J."/>
            <person name="Yandava C."/>
            <person name="Haas B."/>
            <person name="Nusbaum C."/>
            <person name="Birren B."/>
        </authorList>
    </citation>
    <scope>NUCLEOTIDE SEQUENCE</scope>
    <source>
        <strain evidence="10">ATCC 30864</strain>
    </source>
</reference>
<dbReference type="SMART" id="SM00361">
    <property type="entry name" value="RRM_1"/>
    <property type="match status" value="1"/>
</dbReference>
<dbReference type="STRING" id="595528.A0A0D2WQS6"/>
<evidence type="ECO:0000256" key="1">
    <source>
        <dbReference type="ARBA" id="ARBA00007747"/>
    </source>
</evidence>
<feature type="compositionally biased region" description="Basic and acidic residues" evidence="7">
    <location>
        <begin position="184"/>
        <end position="197"/>
    </location>
</feature>
<evidence type="ECO:0000313" key="10">
    <source>
        <dbReference type="Proteomes" id="UP000008743"/>
    </source>
</evidence>
<keyword evidence="3" id="KW-0677">Repeat</keyword>
<dbReference type="InterPro" id="IPR034392">
    <property type="entry name" value="TatSF1-like_RRM1"/>
</dbReference>
<keyword evidence="2" id="KW-0507">mRNA processing</keyword>
<feature type="compositionally biased region" description="Low complexity" evidence="7">
    <location>
        <begin position="337"/>
        <end position="351"/>
    </location>
</feature>
<dbReference type="GO" id="GO:0005684">
    <property type="term" value="C:U2-type spliceosomal complex"/>
    <property type="evidence" value="ECO:0007669"/>
    <property type="project" value="TreeGrafter"/>
</dbReference>
<dbReference type="CDD" id="cd12282">
    <property type="entry name" value="RRM2_TatSF1_like"/>
    <property type="match status" value="1"/>
</dbReference>
<dbReference type="GO" id="GO:0005686">
    <property type="term" value="C:U2 snRNP"/>
    <property type="evidence" value="ECO:0007669"/>
    <property type="project" value="TreeGrafter"/>
</dbReference>
<keyword evidence="5" id="KW-0508">mRNA splicing</keyword>
<feature type="domain" description="RRM" evidence="8">
    <location>
        <begin position="414"/>
        <end position="499"/>
    </location>
</feature>
<dbReference type="PhylomeDB" id="A0A0D2WQS6"/>
<keyword evidence="4 6" id="KW-0694">RNA-binding</keyword>
<dbReference type="InterPro" id="IPR003954">
    <property type="entry name" value="RRM_euk-type"/>
</dbReference>
<feature type="region of interest" description="Disordered" evidence="7">
    <location>
        <begin position="1"/>
        <end position="64"/>
    </location>
</feature>
<proteinExistence type="inferred from homology"/>
<dbReference type="GO" id="GO:0000398">
    <property type="term" value="P:mRNA splicing, via spliceosome"/>
    <property type="evidence" value="ECO:0007669"/>
    <property type="project" value="InterPro"/>
</dbReference>
<accession>A0A0D2WQS6</accession>
<dbReference type="Gene3D" id="3.30.70.330">
    <property type="match status" value="2"/>
</dbReference>
<protein>
    <submittedName>
        <fullName evidence="9">HIV TAT specific factor 1</fullName>
    </submittedName>
</protein>
<evidence type="ECO:0000256" key="3">
    <source>
        <dbReference type="ARBA" id="ARBA00022737"/>
    </source>
</evidence>
<evidence type="ECO:0000256" key="7">
    <source>
        <dbReference type="SAM" id="MobiDB-lite"/>
    </source>
</evidence>
<dbReference type="InterPro" id="IPR035979">
    <property type="entry name" value="RBD_domain_sf"/>
</dbReference>
<gene>
    <name evidence="9" type="ORF">CAOG_004770</name>
</gene>
<feature type="compositionally biased region" description="Acidic residues" evidence="7">
    <location>
        <begin position="553"/>
        <end position="570"/>
    </location>
</feature>
<dbReference type="CDD" id="cd12281">
    <property type="entry name" value="RRM1_TatSF1_like"/>
    <property type="match status" value="1"/>
</dbReference>
<feature type="compositionally biased region" description="Polar residues" evidence="7">
    <location>
        <begin position="165"/>
        <end position="177"/>
    </location>
</feature>
<dbReference type="RefSeq" id="XP_004347521.1">
    <property type="nucleotide sequence ID" value="XM_004347471.1"/>
</dbReference>
<feature type="compositionally biased region" description="Basic and acidic residues" evidence="7">
    <location>
        <begin position="325"/>
        <end position="336"/>
    </location>
</feature>
<dbReference type="SMART" id="SM00360">
    <property type="entry name" value="RRM"/>
    <property type="match status" value="2"/>
</dbReference>
<dbReference type="SUPFAM" id="SSF54928">
    <property type="entry name" value="RNA-binding domain, RBD"/>
    <property type="match status" value="1"/>
</dbReference>
<evidence type="ECO:0000256" key="6">
    <source>
        <dbReference type="PROSITE-ProRule" id="PRU00176"/>
    </source>
</evidence>
<dbReference type="EMBL" id="KE346366">
    <property type="protein sequence ID" value="KJE94075.1"/>
    <property type="molecule type" value="Genomic_DNA"/>
</dbReference>
<evidence type="ECO:0000313" key="9">
    <source>
        <dbReference type="EMBL" id="KJE94075.1"/>
    </source>
</evidence>
<evidence type="ECO:0000259" key="8">
    <source>
        <dbReference type="PROSITE" id="PS50102"/>
    </source>
</evidence>
<dbReference type="SMR" id="A0A0D2WQS6"/>
<feature type="domain" description="RRM" evidence="8">
    <location>
        <begin position="240"/>
        <end position="326"/>
    </location>
</feature>
<dbReference type="eggNOG" id="KOG1548">
    <property type="taxonomic scope" value="Eukaryota"/>
</dbReference>
<dbReference type="PANTHER" id="PTHR15608:SF0">
    <property type="entry name" value="HIV TAT-SPECIFIC FACTOR 1"/>
    <property type="match status" value="1"/>
</dbReference>
<dbReference type="Proteomes" id="UP000008743">
    <property type="component" value="Unassembled WGS sequence"/>
</dbReference>
<feature type="region of interest" description="Disordered" evidence="7">
    <location>
        <begin position="528"/>
        <end position="570"/>
    </location>
</feature>
<dbReference type="InParanoid" id="A0A0D2WQS6"/>
<comment type="similarity">
    <text evidence="1">Belongs to the HTATSF1 family.</text>
</comment>
<keyword evidence="10" id="KW-1185">Reference proteome</keyword>
<dbReference type="PANTHER" id="PTHR15608">
    <property type="entry name" value="SPLICING FACTOR U2AF-ASSOCIATED PROTEIN 2"/>
    <property type="match status" value="1"/>
</dbReference>
<feature type="region of interest" description="Disordered" evidence="7">
    <location>
        <begin position="325"/>
        <end position="377"/>
    </location>
</feature>
<dbReference type="FunFam" id="3.30.70.330:FF:000105">
    <property type="entry name" value="HIV Tat-specific factor 1 homolog"/>
    <property type="match status" value="1"/>
</dbReference>
<dbReference type="InterPro" id="IPR034393">
    <property type="entry name" value="TatSF1-like"/>
</dbReference>
<evidence type="ECO:0000256" key="5">
    <source>
        <dbReference type="ARBA" id="ARBA00023187"/>
    </source>
</evidence>
<dbReference type="InterPro" id="IPR000504">
    <property type="entry name" value="RRM_dom"/>
</dbReference>